<accession>A0A8J9VGU8</accession>
<feature type="signal peptide" evidence="2">
    <location>
        <begin position="1"/>
        <end position="23"/>
    </location>
</feature>
<sequence length="100" mass="11600">MARLLFLLGLLLVALAAIQPTSSEDIADDSRELEDIEQDLEQQPYDKADDPLTRWYMLKLLALKHASADPASMPEKRRSKAGKKMRHNKCLYWKMHHCMF</sequence>
<dbReference type="AlphaFoldDB" id="A0A8J9VGU8"/>
<feature type="region of interest" description="Disordered" evidence="1">
    <location>
        <begin position="24"/>
        <end position="43"/>
    </location>
</feature>
<dbReference type="Proteomes" id="UP000838412">
    <property type="component" value="Chromosome 11"/>
</dbReference>
<keyword evidence="4" id="KW-1185">Reference proteome</keyword>
<protein>
    <submittedName>
        <fullName evidence="3">Hypp5858 protein</fullName>
    </submittedName>
</protein>
<evidence type="ECO:0000256" key="2">
    <source>
        <dbReference type="SAM" id="SignalP"/>
    </source>
</evidence>
<dbReference type="EMBL" id="OV696696">
    <property type="protein sequence ID" value="CAH1239638.1"/>
    <property type="molecule type" value="Genomic_DNA"/>
</dbReference>
<feature type="compositionally biased region" description="Acidic residues" evidence="1">
    <location>
        <begin position="25"/>
        <end position="40"/>
    </location>
</feature>
<organism evidence="3 4">
    <name type="scientific">Branchiostoma lanceolatum</name>
    <name type="common">Common lancelet</name>
    <name type="synonym">Amphioxus lanceolatum</name>
    <dbReference type="NCBI Taxonomy" id="7740"/>
    <lineage>
        <taxon>Eukaryota</taxon>
        <taxon>Metazoa</taxon>
        <taxon>Chordata</taxon>
        <taxon>Cephalochordata</taxon>
        <taxon>Leptocardii</taxon>
        <taxon>Amphioxiformes</taxon>
        <taxon>Branchiostomatidae</taxon>
        <taxon>Branchiostoma</taxon>
    </lineage>
</organism>
<keyword evidence="2" id="KW-0732">Signal</keyword>
<proteinExistence type="predicted"/>
<evidence type="ECO:0000313" key="4">
    <source>
        <dbReference type="Proteomes" id="UP000838412"/>
    </source>
</evidence>
<dbReference type="OMA" id="ASMPEKR"/>
<evidence type="ECO:0000256" key="1">
    <source>
        <dbReference type="SAM" id="MobiDB-lite"/>
    </source>
</evidence>
<reference evidence="3" key="1">
    <citation type="submission" date="2022-01" db="EMBL/GenBank/DDBJ databases">
        <authorList>
            <person name="Braso-Vives M."/>
        </authorList>
    </citation>
    <scope>NUCLEOTIDE SEQUENCE</scope>
</reference>
<evidence type="ECO:0000313" key="3">
    <source>
        <dbReference type="EMBL" id="CAH1239638.1"/>
    </source>
</evidence>
<feature type="chain" id="PRO_5035418876" evidence="2">
    <location>
        <begin position="24"/>
        <end position="100"/>
    </location>
</feature>
<gene>
    <name evidence="3" type="primary">Hypp5858</name>
    <name evidence="3" type="ORF">BLAG_LOCUS3876</name>
</gene>
<name>A0A8J9VGU8_BRALA</name>